<evidence type="ECO:0008006" key="5">
    <source>
        <dbReference type="Google" id="ProtNLM"/>
    </source>
</evidence>
<evidence type="ECO:0000256" key="2">
    <source>
        <dbReference type="SAM" id="SignalP"/>
    </source>
</evidence>
<dbReference type="AlphaFoldDB" id="A6GG49"/>
<dbReference type="Proteomes" id="UP000005801">
    <property type="component" value="Unassembled WGS sequence"/>
</dbReference>
<dbReference type="EMBL" id="ABCS01000101">
    <property type="protein sequence ID" value="EDM75177.1"/>
    <property type="molecule type" value="Genomic_DNA"/>
</dbReference>
<evidence type="ECO:0000313" key="4">
    <source>
        <dbReference type="Proteomes" id="UP000005801"/>
    </source>
</evidence>
<evidence type="ECO:0000256" key="1">
    <source>
        <dbReference type="SAM" id="MobiDB-lite"/>
    </source>
</evidence>
<feature type="region of interest" description="Disordered" evidence="1">
    <location>
        <begin position="26"/>
        <end position="62"/>
    </location>
</feature>
<keyword evidence="4" id="KW-1185">Reference proteome</keyword>
<dbReference type="OrthoDB" id="5377249at2"/>
<dbReference type="SUPFAM" id="SSF53474">
    <property type="entry name" value="alpha/beta-Hydrolases"/>
    <property type="match status" value="1"/>
</dbReference>
<keyword evidence="2" id="KW-0732">Signal</keyword>
<gene>
    <name evidence="3" type="ORF">PPSIR1_08097</name>
</gene>
<feature type="signal peptide" evidence="2">
    <location>
        <begin position="1"/>
        <end position="22"/>
    </location>
</feature>
<reference evidence="3 4" key="1">
    <citation type="submission" date="2007-06" db="EMBL/GenBank/DDBJ databases">
        <authorList>
            <person name="Shimkets L."/>
            <person name="Ferriera S."/>
            <person name="Johnson J."/>
            <person name="Kravitz S."/>
            <person name="Beeson K."/>
            <person name="Sutton G."/>
            <person name="Rogers Y.-H."/>
            <person name="Friedman R."/>
            <person name="Frazier M."/>
            <person name="Venter J.C."/>
        </authorList>
    </citation>
    <scope>NUCLEOTIDE SEQUENCE [LARGE SCALE GENOMIC DNA]</scope>
    <source>
        <strain evidence="3 4">SIR-1</strain>
    </source>
</reference>
<dbReference type="STRING" id="391625.PPSIR1_08097"/>
<accession>A6GG49</accession>
<evidence type="ECO:0000313" key="3">
    <source>
        <dbReference type="EMBL" id="EDM75177.1"/>
    </source>
</evidence>
<dbReference type="eggNOG" id="COG1073">
    <property type="taxonomic scope" value="Bacteria"/>
</dbReference>
<feature type="chain" id="PRO_5002697780" description="Bacterial virulence factor lipase N-terminal domain-containing protein" evidence="2">
    <location>
        <begin position="23"/>
        <end position="673"/>
    </location>
</feature>
<proteinExistence type="predicted"/>
<feature type="compositionally biased region" description="Acidic residues" evidence="1">
    <location>
        <begin position="26"/>
        <end position="51"/>
    </location>
</feature>
<protein>
    <recommendedName>
        <fullName evidence="5">Bacterial virulence factor lipase N-terminal domain-containing protein</fullName>
    </recommendedName>
</protein>
<name>A6GG49_9BACT</name>
<organism evidence="3 4">
    <name type="scientific">Plesiocystis pacifica SIR-1</name>
    <dbReference type="NCBI Taxonomy" id="391625"/>
    <lineage>
        <taxon>Bacteria</taxon>
        <taxon>Pseudomonadati</taxon>
        <taxon>Myxococcota</taxon>
        <taxon>Polyangia</taxon>
        <taxon>Nannocystales</taxon>
        <taxon>Nannocystaceae</taxon>
        <taxon>Plesiocystis</taxon>
    </lineage>
</organism>
<comment type="caution">
    <text evidence="3">The sequence shown here is derived from an EMBL/GenBank/DDBJ whole genome shotgun (WGS) entry which is preliminary data.</text>
</comment>
<dbReference type="RefSeq" id="WP_006975689.1">
    <property type="nucleotide sequence ID" value="NZ_ABCS01000101.1"/>
</dbReference>
<dbReference type="Gene3D" id="3.40.50.1820">
    <property type="entry name" value="alpha/beta hydrolase"/>
    <property type="match status" value="1"/>
</dbReference>
<dbReference type="InterPro" id="IPR029058">
    <property type="entry name" value="AB_hydrolase_fold"/>
</dbReference>
<sequence>MPFMPRAARLIACLALVPLACTDDGGDAGEDELGGDTDSETETETETESDTGTDTGEPEPAVEWPTLDCDPLVPELCAYPYPNNVFTADDPAMDTGRRLELSAAMMPQSAIHQPDTSAWSASDGFSPASTMLAFLPGATTTGLPTPLTIEASLDPDCPTVVIDAETGERVPHWAELDMSHDDDARRTFMIRPAVRLDDDRRYIVAIRGVVDAGGAALEASPAFAALRDLSPSDEPSVDARRPLYADIFARLAEAGVAREDLQLAWDFTTATDANITGRLLHMRDVGLEQLGAEPSFSITDIDADPSPGIAYRVDASLSVPLFLDEPGPGGRLVLGADGLPEVQTMTEYPFMVLIPEQAYEDPAGLIQFGHGLFGAYTDVDDDLLAGLAVDYNYVVFASTWIGMAGEDVAHIGGLLQGARLDDWPTVVGRLSQGVFNALATMRTMKTSFADAPEVLGPNMEPLLLDLDRSFYFGGSQGGILGTPYMALSTDVERGVLAVPGQPYSLLLNRSEAWQFLGDISKSVYDDTLDLRLAIELMQQLWDRTEPTGFSGHVIDDPLPGTSAHEVLVFAAIGDHLVTTLGAHVMARDLGIPQLAPNNRDLFGIEVVDQPHAGSVLIEYDFGLPPEPITNVPMTEGSDPHGALADVPIAIQATDQFLRTGVVESFCDGVCDPT</sequence>